<evidence type="ECO:0000256" key="2">
    <source>
        <dbReference type="SAM" id="SignalP"/>
    </source>
</evidence>
<evidence type="ECO:0000313" key="4">
    <source>
        <dbReference type="Proteomes" id="UP001162881"/>
    </source>
</evidence>
<comment type="caution">
    <text evidence="3">The sequence shown here is derived from an EMBL/GenBank/DDBJ whole genome shotgun (WGS) entry which is preliminary data.</text>
</comment>
<name>A0ABT0BC45_9SPHN</name>
<keyword evidence="4" id="KW-1185">Reference proteome</keyword>
<evidence type="ECO:0000256" key="1">
    <source>
        <dbReference type="SAM" id="MobiDB-lite"/>
    </source>
</evidence>
<organism evidence="3 4">
    <name type="scientific">Novosphingobium organovorum</name>
    <dbReference type="NCBI Taxonomy" id="2930092"/>
    <lineage>
        <taxon>Bacteria</taxon>
        <taxon>Pseudomonadati</taxon>
        <taxon>Pseudomonadota</taxon>
        <taxon>Alphaproteobacteria</taxon>
        <taxon>Sphingomonadales</taxon>
        <taxon>Sphingomonadaceae</taxon>
        <taxon>Novosphingobium</taxon>
    </lineage>
</organism>
<keyword evidence="2" id="KW-0732">Signal</keyword>
<evidence type="ECO:0000313" key="3">
    <source>
        <dbReference type="EMBL" id="MCJ2182631.1"/>
    </source>
</evidence>
<gene>
    <name evidence="3" type="ORF">MTR62_07990</name>
</gene>
<dbReference type="EMBL" id="JALHLF010000021">
    <property type="protein sequence ID" value="MCJ2182631.1"/>
    <property type="molecule type" value="Genomic_DNA"/>
</dbReference>
<sequence>MQAGLRQSQALGALAIAGAALLLAPPAQARQSERPITDSDPSAMDVAKTPVTDLNLAKDDIPEVLIRATQKPYDLTGLATCRRIGAAVSELDAILGPDLDIPQKERDRISAGRVAKWVISSFIPFRGLIREISGANDHQRKVRAAIQAGMARRGFLKGVGAMRHCSYPAAPATDADVARIRAELDRVEAAEKTKGKDDSKAAADDRARNEASPDASGETGETHTANGVPIVNQPVVQRIP</sequence>
<protein>
    <submittedName>
        <fullName evidence="3">Uncharacterized protein</fullName>
    </submittedName>
</protein>
<feature type="chain" id="PRO_5047017766" evidence="2">
    <location>
        <begin position="30"/>
        <end position="240"/>
    </location>
</feature>
<feature type="compositionally biased region" description="Basic and acidic residues" evidence="1">
    <location>
        <begin position="189"/>
        <end position="211"/>
    </location>
</feature>
<accession>A0ABT0BC45</accession>
<feature type="signal peptide" evidence="2">
    <location>
        <begin position="1"/>
        <end position="29"/>
    </location>
</feature>
<proteinExistence type="predicted"/>
<dbReference type="Proteomes" id="UP001162881">
    <property type="component" value="Unassembled WGS sequence"/>
</dbReference>
<reference evidence="3" key="1">
    <citation type="submission" date="2022-03" db="EMBL/GenBank/DDBJ databases">
        <title>Identification of a novel bacterium isolated from mangrove sediments.</title>
        <authorList>
            <person name="Pan X."/>
        </authorList>
    </citation>
    <scope>NUCLEOTIDE SEQUENCE</scope>
    <source>
        <strain evidence="3">B1949</strain>
    </source>
</reference>
<dbReference type="RefSeq" id="WP_244018761.1">
    <property type="nucleotide sequence ID" value="NZ_JALHLF010000021.1"/>
</dbReference>
<feature type="region of interest" description="Disordered" evidence="1">
    <location>
        <begin position="189"/>
        <end position="240"/>
    </location>
</feature>